<gene>
    <name evidence="2" type="ORF">SacmaDRAFT_4061</name>
</gene>
<dbReference type="CDD" id="cd07716">
    <property type="entry name" value="RNaseZ_short-form-like_MBL-fold"/>
    <property type="match status" value="1"/>
</dbReference>
<dbReference type="SUPFAM" id="SSF56281">
    <property type="entry name" value="Metallo-hydrolase/oxidoreductase"/>
    <property type="match status" value="1"/>
</dbReference>
<dbReference type="OrthoDB" id="9800940at2"/>
<sequence>MAGCVIVRVTILGCCGSIPGPDRAASGYLLEAGGFTMGIDLGNGTLARLQAVRDPFELDALLLSHLHPDHCADFSALTVLRRYHPAPPFDTRERRLPVYAPSQAPARLANAYAPHESERLETDLSDVFEFHALHHGVLRVGPFQVTAVPVTHPTESFGVRVTDGARTFAYTGDTGECPALDELAEGADVLLAEATWTHADDRPPGLHLSGRQAGELAARARVGRLLLTHVAPWTDGEAVLREARSRYDGPVRLVEQGAVYDI</sequence>
<keyword evidence="3" id="KW-1185">Reference proteome</keyword>
<name>H5X4X7_9PSEU</name>
<evidence type="ECO:0000259" key="1">
    <source>
        <dbReference type="SMART" id="SM00849"/>
    </source>
</evidence>
<dbReference type="AlphaFoldDB" id="H5X4X7"/>
<dbReference type="PANTHER" id="PTHR46018:SF4">
    <property type="entry name" value="METALLO-HYDROLASE YHFI-RELATED"/>
    <property type="match status" value="1"/>
</dbReference>
<evidence type="ECO:0000313" key="3">
    <source>
        <dbReference type="Proteomes" id="UP000004926"/>
    </source>
</evidence>
<dbReference type="HOGENOM" id="CLU_031317_3_0_11"/>
<dbReference type="GO" id="GO:0042781">
    <property type="term" value="F:3'-tRNA processing endoribonuclease activity"/>
    <property type="evidence" value="ECO:0007669"/>
    <property type="project" value="TreeGrafter"/>
</dbReference>
<accession>H5X4X7</accession>
<evidence type="ECO:0000313" key="2">
    <source>
        <dbReference type="EMBL" id="EHR52256.1"/>
    </source>
</evidence>
<dbReference type="PANTHER" id="PTHR46018">
    <property type="entry name" value="ZINC PHOSPHODIESTERASE ELAC PROTEIN 1"/>
    <property type="match status" value="1"/>
</dbReference>
<dbReference type="Proteomes" id="UP000004926">
    <property type="component" value="Chromosome"/>
</dbReference>
<dbReference type="Pfam" id="PF12706">
    <property type="entry name" value="Lactamase_B_2"/>
    <property type="match status" value="1"/>
</dbReference>
<keyword evidence="2" id="KW-0378">Hydrolase</keyword>
<organism evidence="2 3">
    <name type="scientific">Saccharomonospora marina XMU15</name>
    <dbReference type="NCBI Taxonomy" id="882083"/>
    <lineage>
        <taxon>Bacteria</taxon>
        <taxon>Bacillati</taxon>
        <taxon>Actinomycetota</taxon>
        <taxon>Actinomycetes</taxon>
        <taxon>Pseudonocardiales</taxon>
        <taxon>Pseudonocardiaceae</taxon>
        <taxon>Saccharomonospora</taxon>
    </lineage>
</organism>
<dbReference type="STRING" id="882083.SacmaDRAFT_4061"/>
<dbReference type="Gene3D" id="3.60.15.10">
    <property type="entry name" value="Ribonuclease Z/Hydroxyacylglutathione hydrolase-like"/>
    <property type="match status" value="1"/>
</dbReference>
<reference evidence="2 3" key="1">
    <citation type="journal article" date="2012" name="Stand. Genomic Sci.">
        <title>Genome sequence of the ocean sediment bacterium Saccharomonospora marina type strain (XMU15(T)).</title>
        <authorList>
            <person name="Klenk H.P."/>
            <person name="Lu M."/>
            <person name="Lucas S."/>
            <person name="Lapidus A."/>
            <person name="Copeland A."/>
            <person name="Pitluck S."/>
            <person name="Goodwin L.A."/>
            <person name="Han C."/>
            <person name="Tapia R."/>
            <person name="Brambilla E.M."/>
            <person name="Potter G."/>
            <person name="Land M."/>
            <person name="Ivanova N."/>
            <person name="Rohde M."/>
            <person name="Goker M."/>
            <person name="Detter J.C."/>
            <person name="Li W.J."/>
            <person name="Kyrpides N.C."/>
            <person name="Woyke T."/>
        </authorList>
    </citation>
    <scope>NUCLEOTIDE SEQUENCE [LARGE SCALE GENOMIC DNA]</scope>
    <source>
        <strain evidence="2 3">XMU15</strain>
    </source>
</reference>
<dbReference type="EMBL" id="CM001439">
    <property type="protein sequence ID" value="EHR52256.1"/>
    <property type="molecule type" value="Genomic_DNA"/>
</dbReference>
<proteinExistence type="predicted"/>
<dbReference type="eggNOG" id="COG1234">
    <property type="taxonomic scope" value="Bacteria"/>
</dbReference>
<feature type="domain" description="Metallo-beta-lactamase" evidence="1">
    <location>
        <begin position="24"/>
        <end position="229"/>
    </location>
</feature>
<dbReference type="SMART" id="SM00849">
    <property type="entry name" value="Lactamase_B"/>
    <property type="match status" value="1"/>
</dbReference>
<protein>
    <submittedName>
        <fullName evidence="2">Metal-dependent hydrolase, beta-lactamase superfamily III</fullName>
    </submittedName>
</protein>
<dbReference type="InterPro" id="IPR001279">
    <property type="entry name" value="Metallo-B-lactamas"/>
</dbReference>
<dbReference type="InterPro" id="IPR036866">
    <property type="entry name" value="RibonucZ/Hydroxyglut_hydro"/>
</dbReference>